<feature type="compositionally biased region" description="Polar residues" evidence="4">
    <location>
        <begin position="471"/>
        <end position="488"/>
    </location>
</feature>
<dbReference type="Pfam" id="PF02187">
    <property type="entry name" value="GAS2"/>
    <property type="match status" value="1"/>
</dbReference>
<feature type="region of interest" description="Disordered" evidence="4">
    <location>
        <begin position="886"/>
        <end position="910"/>
    </location>
</feature>
<dbReference type="InterPro" id="IPR003108">
    <property type="entry name" value="GAR_dom"/>
</dbReference>
<feature type="compositionally biased region" description="Low complexity" evidence="4">
    <location>
        <begin position="24"/>
        <end position="33"/>
    </location>
</feature>
<dbReference type="SUPFAM" id="SSF48452">
    <property type="entry name" value="TPR-like"/>
    <property type="match status" value="1"/>
</dbReference>
<dbReference type="PANTHER" id="PTHR21581:SF6">
    <property type="entry name" value="TRAFFICKING PROTEIN PARTICLE COMPLEX SUBUNIT 12"/>
    <property type="match status" value="1"/>
</dbReference>
<evidence type="ECO:0000256" key="2">
    <source>
        <dbReference type="ARBA" id="ARBA00022490"/>
    </source>
</evidence>
<evidence type="ECO:0000256" key="1">
    <source>
        <dbReference type="ARBA" id="ARBA00004245"/>
    </source>
</evidence>
<feature type="region of interest" description="Disordered" evidence="4">
    <location>
        <begin position="331"/>
        <end position="651"/>
    </location>
</feature>
<feature type="region of interest" description="Disordered" evidence="4">
    <location>
        <begin position="1"/>
        <end position="72"/>
    </location>
</feature>
<comment type="subcellular location">
    <subcellularLocation>
        <location evidence="1">Cytoplasm</location>
        <location evidence="1">Cytoskeleton</location>
    </subcellularLocation>
</comment>
<dbReference type="SUPFAM" id="SSF143575">
    <property type="entry name" value="GAS2 domain-like"/>
    <property type="match status" value="1"/>
</dbReference>
<evidence type="ECO:0000313" key="6">
    <source>
        <dbReference type="EMBL" id="CAK5283107.1"/>
    </source>
</evidence>
<name>A0AAD2K7K4_9AGAR</name>
<dbReference type="InterPro" id="IPR013889">
    <property type="entry name" value="Karyogamy_KAR9"/>
</dbReference>
<feature type="compositionally biased region" description="Polar residues" evidence="4">
    <location>
        <begin position="1"/>
        <end position="15"/>
    </location>
</feature>
<feature type="compositionally biased region" description="Acidic residues" evidence="4">
    <location>
        <begin position="1009"/>
        <end position="1023"/>
    </location>
</feature>
<organism evidence="6 7">
    <name type="scientific">Mycena citricolor</name>
    <dbReference type="NCBI Taxonomy" id="2018698"/>
    <lineage>
        <taxon>Eukaryota</taxon>
        <taxon>Fungi</taxon>
        <taxon>Dikarya</taxon>
        <taxon>Basidiomycota</taxon>
        <taxon>Agaricomycotina</taxon>
        <taxon>Agaricomycetes</taxon>
        <taxon>Agaricomycetidae</taxon>
        <taxon>Agaricales</taxon>
        <taxon>Marasmiineae</taxon>
        <taxon>Mycenaceae</taxon>
        <taxon>Mycena</taxon>
    </lineage>
</organism>
<feature type="region of interest" description="Disordered" evidence="4">
    <location>
        <begin position="943"/>
        <end position="1033"/>
    </location>
</feature>
<feature type="compositionally biased region" description="Polar residues" evidence="4">
    <location>
        <begin position="517"/>
        <end position="526"/>
    </location>
</feature>
<sequence>MSTTLAISHSLSQLSLGAPPTPGSVSSASSSKSFNQEDEGKFAADQRAHLANTLSRPPVQKTSPKEKSGDEEDLRLLAISTHITELSYNISDIQTRIFEIQELRHKSQSAGDSAGTTTIIDQSLMSLDERIETVSKGMKSISDSLEPHLQNASTPTVAQRSGDSSEQAVILRKHAALVAEWEAVQDESEVLREELKEDKWLTVFRTVTDQADGMMSSLEKAVNRCQEFIWQVHKRVEDPLTFSTSPDSRDKLPSFETYTSLLESFEAKKKHYMPATSKVLSIIDKGVRDRVTKNGETLRRHAESAQRWKNLKERITRTDAEMEAACRLLVGGDTPSESGSVASGNASHTRNGYLNTPPSGSKRGGTSISGSISPLRKFARKITGATPPLTINKNSLTRTISQDGPLAGSQSNRRQQRVSIFSGFRTGATPTPMTPDRPGHKYSTSLTPDSSPNAVKEASRSRTSIAPGRQPWNSSTKVDVSSQVTVKATPQKRPPSASGAYGDMSSSLSGVFRRSLSRTSMASSRPWSPVTSSASTTHSSSRPHPPIPNYRPPSRSQTPHRPTTPSRSYTPAVPMTPRARAKTPSHIPAPSLKLRSVVPPASDDGWDDPQTTTPNGSTIHPPRPPSRSMIPIPTLHLSSVSRPGTSMSYNDDSFRTAAVRAQTPEFTLRARVQQIPVFPGTPARTPGRPPMPGSVSKVPPSSFRDGSASRTPSRTGSRAGAYTPSNDGLPLHEYIPGNPNDPLDAEVSFVANSIAHGLLVERVDPPLRKLPREGEEVKAQYAFSNALSRKVITCKLTTLTRTGKASEAIVTRKVMCRVGGGWQDLSHYILNRQAGIDSETDMSDSAHHPFPVITRRKSGSYGSIPAQLFPSPKPLKTLGKAIKGAVRKVSHARLRRTSSSSSESHAETRAVNPVAPVVHLHPLQVLDEYEPPLVFTPGSARSYDSYDSRASTSSSPPSLVTSDDSSVEDMSLEAHGEPSAGLYGEDSGSSSLASPPTAFVEPEVPDPFLIDDDDEDESVDEGDEGGRVALTPTESQATIAIALTQEASVLPPSAPVPLASPNLNKAMPPPPPPESDSDEEDAPEIYLPGLCIPTMFLPIPNTDPLTTLLNKYIHPPDKRPVRDLSGEWQRTDFHKLVMGNSWRALARMARDRIVTSDPEDLTLILGLWYLRLSSLARLRLFNQTTAECTNLFNLLNSIEPAASRTWLFERILPFELEVLYARLRYWAGDHMGHLDALWALVKTCKARARKAKMRQGTEAAMWKERGARVCLIIASQLVEMKDFLAAARLLEPLCTQPDGITSPAMHSAVGRIYLQAGHLGLADRHFKLAAESDQVSPSSMTRMNDALYSAAEGDWEHASQLLQAAVDEQGEDYVAVNNLCVTLLAQGKLKEGIAVMEGALNASPSSVVIAEPFLFNLSTLYELRSATAIENKRNLLIQVARFSGDGLKTACLKMPST</sequence>
<dbReference type="Pfam" id="PF08580">
    <property type="entry name" value="KAR9"/>
    <property type="match status" value="1"/>
</dbReference>
<proteinExistence type="predicted"/>
<feature type="compositionally biased region" description="Low complexity" evidence="4">
    <location>
        <begin position="528"/>
        <end position="542"/>
    </location>
</feature>
<feature type="compositionally biased region" description="Basic residues" evidence="4">
    <location>
        <begin position="886"/>
        <end position="896"/>
    </location>
</feature>
<dbReference type="InterPro" id="IPR011990">
    <property type="entry name" value="TPR-like_helical_dom_sf"/>
</dbReference>
<evidence type="ECO:0000256" key="3">
    <source>
        <dbReference type="ARBA" id="ARBA00023212"/>
    </source>
</evidence>
<dbReference type="GO" id="GO:0005794">
    <property type="term" value="C:Golgi apparatus"/>
    <property type="evidence" value="ECO:0007669"/>
    <property type="project" value="TreeGrafter"/>
</dbReference>
<dbReference type="EMBL" id="CAVNYO010000466">
    <property type="protein sequence ID" value="CAK5283107.1"/>
    <property type="molecule type" value="Genomic_DNA"/>
</dbReference>
<dbReference type="GO" id="GO:0008017">
    <property type="term" value="F:microtubule binding"/>
    <property type="evidence" value="ECO:0007669"/>
    <property type="project" value="InterPro"/>
</dbReference>
<keyword evidence="7" id="KW-1185">Reference proteome</keyword>
<dbReference type="GO" id="GO:0030008">
    <property type="term" value="C:TRAPP complex"/>
    <property type="evidence" value="ECO:0007669"/>
    <property type="project" value="TreeGrafter"/>
</dbReference>
<feature type="compositionally biased region" description="Polar residues" evidence="4">
    <location>
        <begin position="335"/>
        <end position="372"/>
    </location>
</feature>
<keyword evidence="2" id="KW-0963">Cytoplasm</keyword>
<dbReference type="PROSITE" id="PS51460">
    <property type="entry name" value="GAR"/>
    <property type="match status" value="1"/>
</dbReference>
<protein>
    <recommendedName>
        <fullName evidence="5">GAR domain-containing protein</fullName>
    </recommendedName>
</protein>
<reference evidence="6" key="1">
    <citation type="submission" date="2023-11" db="EMBL/GenBank/DDBJ databases">
        <authorList>
            <person name="De Vega J J."/>
            <person name="De Vega J J."/>
        </authorList>
    </citation>
    <scope>NUCLEOTIDE SEQUENCE</scope>
</reference>
<feature type="compositionally biased region" description="Low complexity" evidence="4">
    <location>
        <begin position="1051"/>
        <end position="1061"/>
    </location>
</feature>
<dbReference type="GO" id="GO:0005856">
    <property type="term" value="C:cytoskeleton"/>
    <property type="evidence" value="ECO:0007669"/>
    <property type="project" value="UniProtKB-SubCell"/>
</dbReference>
<comment type="caution">
    <text evidence="6">The sequence shown here is derived from an EMBL/GenBank/DDBJ whole genome shotgun (WGS) entry which is preliminary data.</text>
</comment>
<feature type="compositionally biased region" description="Polar residues" evidence="4">
    <location>
        <begin position="609"/>
        <end position="618"/>
    </location>
</feature>
<dbReference type="PANTHER" id="PTHR21581">
    <property type="entry name" value="D-ALANYL-D-ALANINE CARBOXYPEPTIDASE"/>
    <property type="match status" value="1"/>
</dbReference>
<evidence type="ECO:0000256" key="4">
    <source>
        <dbReference type="SAM" id="MobiDB-lite"/>
    </source>
</evidence>
<keyword evidence="3" id="KW-0206">Cytoskeleton</keyword>
<feature type="region of interest" description="Disordered" evidence="4">
    <location>
        <begin position="1051"/>
        <end position="1082"/>
    </location>
</feature>
<evidence type="ECO:0000259" key="5">
    <source>
        <dbReference type="PROSITE" id="PS51460"/>
    </source>
</evidence>
<evidence type="ECO:0000313" key="7">
    <source>
        <dbReference type="Proteomes" id="UP001295794"/>
    </source>
</evidence>
<feature type="compositionally biased region" description="Polar residues" evidence="4">
    <location>
        <begin position="557"/>
        <end position="569"/>
    </location>
</feature>
<dbReference type="Proteomes" id="UP001295794">
    <property type="component" value="Unassembled WGS sequence"/>
</dbReference>
<feature type="compositionally biased region" description="Polar residues" evidence="4">
    <location>
        <begin position="636"/>
        <end position="651"/>
    </location>
</feature>
<feature type="region of interest" description="Disordered" evidence="4">
    <location>
        <begin position="670"/>
        <end position="732"/>
    </location>
</feature>
<dbReference type="InterPro" id="IPR036534">
    <property type="entry name" value="GAR_dom_sf"/>
</dbReference>
<feature type="compositionally biased region" description="Polar residues" evidence="4">
    <location>
        <begin position="442"/>
        <end position="453"/>
    </location>
</feature>
<feature type="compositionally biased region" description="Basic and acidic residues" evidence="4">
    <location>
        <begin position="38"/>
        <end position="48"/>
    </location>
</feature>
<accession>A0AAD2K7K4</accession>
<gene>
    <name evidence="6" type="ORF">MYCIT1_LOCUS35376</name>
</gene>
<feature type="compositionally biased region" description="Low complexity" evidence="4">
    <location>
        <begin position="943"/>
        <end position="964"/>
    </location>
</feature>
<feature type="domain" description="GAR" evidence="5">
    <location>
        <begin position="738"/>
        <end position="836"/>
    </location>
</feature>
<feature type="compositionally biased region" description="Polar residues" evidence="4">
    <location>
        <begin position="389"/>
        <end position="419"/>
    </location>
</feature>
<dbReference type="Gene3D" id="1.25.40.10">
    <property type="entry name" value="Tetratricopeptide repeat domain"/>
    <property type="match status" value="1"/>
</dbReference>